<proteinExistence type="predicted"/>
<dbReference type="RefSeq" id="WP_091504475.1">
    <property type="nucleotide sequence ID" value="NZ_CBDRCA010000004.1"/>
</dbReference>
<gene>
    <name evidence="1" type="ORF">SAMN05421835_102130</name>
</gene>
<sequence length="188" mass="20563">MTRRLFRSRARLEWRYEPGPGHELRQYLGGAPTGRVAITAWDCPDRTHLVGPDVFLIRDHTTLTVTEQPRHGLGSAVRLQVALASCRDAQLVDEPGLPGTAPIRFTLTVRLGRAAVDVPLWFSAGSRPFLQRLAAEIQAGAVVARKKRAAEVLTPLVVDTAPGSAEWIVFRASGDEDAVVPRWSGEVP</sequence>
<organism evidence="1 2">
    <name type="scientific">Amycolatopsis sacchari</name>
    <dbReference type="NCBI Taxonomy" id="115433"/>
    <lineage>
        <taxon>Bacteria</taxon>
        <taxon>Bacillati</taxon>
        <taxon>Actinomycetota</taxon>
        <taxon>Actinomycetes</taxon>
        <taxon>Pseudonocardiales</taxon>
        <taxon>Pseudonocardiaceae</taxon>
        <taxon>Amycolatopsis</taxon>
    </lineage>
</organism>
<dbReference type="EMBL" id="FORP01000002">
    <property type="protein sequence ID" value="SFI90603.1"/>
    <property type="molecule type" value="Genomic_DNA"/>
</dbReference>
<dbReference type="STRING" id="115433.SAMN05421835_102130"/>
<dbReference type="AlphaFoldDB" id="A0A1I3M0V9"/>
<keyword evidence="2" id="KW-1185">Reference proteome</keyword>
<protein>
    <submittedName>
        <fullName evidence="1">Uncharacterized protein</fullName>
    </submittedName>
</protein>
<name>A0A1I3M0V9_9PSEU</name>
<accession>A0A1I3M0V9</accession>
<dbReference type="OrthoDB" id="9974596at2"/>
<evidence type="ECO:0000313" key="2">
    <source>
        <dbReference type="Proteomes" id="UP000199025"/>
    </source>
</evidence>
<evidence type="ECO:0000313" key="1">
    <source>
        <dbReference type="EMBL" id="SFI90603.1"/>
    </source>
</evidence>
<reference evidence="1 2" key="1">
    <citation type="submission" date="2016-10" db="EMBL/GenBank/DDBJ databases">
        <authorList>
            <person name="de Groot N.N."/>
        </authorList>
    </citation>
    <scope>NUCLEOTIDE SEQUENCE [LARGE SCALE GENOMIC DNA]</scope>
    <source>
        <strain evidence="1 2">DSM 44468</strain>
    </source>
</reference>
<dbReference type="Proteomes" id="UP000199025">
    <property type="component" value="Unassembled WGS sequence"/>
</dbReference>